<dbReference type="VEuPathDB" id="FungiDB:BCV72DRAFT_332747"/>
<organism evidence="1">
    <name type="scientific">Rhizopus microsporus var. microsporus</name>
    <dbReference type="NCBI Taxonomy" id="86635"/>
    <lineage>
        <taxon>Eukaryota</taxon>
        <taxon>Fungi</taxon>
        <taxon>Fungi incertae sedis</taxon>
        <taxon>Mucoromycota</taxon>
        <taxon>Mucoromycotina</taxon>
        <taxon>Mucoromycetes</taxon>
        <taxon>Mucorales</taxon>
        <taxon>Mucorineae</taxon>
        <taxon>Rhizopodaceae</taxon>
        <taxon>Rhizopus</taxon>
    </lineage>
</organism>
<evidence type="ECO:0000313" key="1">
    <source>
        <dbReference type="EMBL" id="ORE10852.1"/>
    </source>
</evidence>
<dbReference type="SUPFAM" id="SSF46689">
    <property type="entry name" value="Homeodomain-like"/>
    <property type="match status" value="1"/>
</dbReference>
<dbReference type="AlphaFoldDB" id="A0A1X0RFQ3"/>
<accession>A0A1X0RFQ3</accession>
<sequence length="181" mass="21179">MNSPDGKNNIHASVPNARIGFVAFSQLHKKSQLMSIQFLFENGKGSVIDECDRPEPMDYIYLVQLPWESEKEMEATQMEKETKPSDGVIMRETLVKRNYTHYSDLDKVRFFKLLFEKCLSVAAATKQLEIHVRTAQKWVKQYEKVPDSIFEKQRKIGRPNILHEEHRRTFSSALMRILLSF</sequence>
<name>A0A1X0RFQ3_RHIZD</name>
<dbReference type="InterPro" id="IPR009057">
    <property type="entry name" value="Homeodomain-like_sf"/>
</dbReference>
<reference evidence="1" key="1">
    <citation type="journal article" date="2016" name="Proc. Natl. Acad. Sci. U.S.A.">
        <title>Lipid metabolic changes in an early divergent fungus govern the establishment of a mutualistic symbiosis with endobacteria.</title>
        <authorList>
            <person name="Lastovetsky O.A."/>
            <person name="Gaspar M.L."/>
            <person name="Mondo S.J."/>
            <person name="LaButti K.M."/>
            <person name="Sandor L."/>
            <person name="Grigoriev I.V."/>
            <person name="Henry S.A."/>
            <person name="Pawlowska T.E."/>
        </authorList>
    </citation>
    <scope>NUCLEOTIDE SEQUENCE [LARGE SCALE GENOMIC DNA]</scope>
    <source>
        <strain evidence="1">ATCC 52814</strain>
    </source>
</reference>
<dbReference type="Proteomes" id="UP000242414">
    <property type="component" value="Unassembled WGS sequence"/>
</dbReference>
<gene>
    <name evidence="1" type="ORF">BCV72DRAFT_332747</name>
</gene>
<dbReference type="EMBL" id="KV921862">
    <property type="protein sequence ID" value="ORE10852.1"/>
    <property type="molecule type" value="Genomic_DNA"/>
</dbReference>
<proteinExistence type="predicted"/>
<protein>
    <submittedName>
        <fullName evidence="1">Uncharacterized protein</fullName>
    </submittedName>
</protein>